<dbReference type="Gene3D" id="1.10.10.10">
    <property type="entry name" value="Winged helix-like DNA-binding domain superfamily/Winged helix DNA-binding domain"/>
    <property type="match status" value="1"/>
</dbReference>
<dbReference type="RefSeq" id="WP_185677068.1">
    <property type="nucleotide sequence ID" value="NZ_JACHVB010000063.1"/>
</dbReference>
<name>A0A842HJ37_9BACT</name>
<keyword evidence="5" id="KW-1185">Reference proteome</keyword>
<dbReference type="GO" id="GO:0003677">
    <property type="term" value="F:DNA binding"/>
    <property type="evidence" value="ECO:0007669"/>
    <property type="project" value="InterPro"/>
</dbReference>
<dbReference type="InterPro" id="IPR036390">
    <property type="entry name" value="WH_DNA-bd_sf"/>
</dbReference>
<reference evidence="4 5" key="1">
    <citation type="submission" date="2020-07" db="EMBL/GenBank/DDBJ databases">
        <authorList>
            <person name="Feng X."/>
        </authorList>
    </citation>
    <scope>NUCLEOTIDE SEQUENCE [LARGE SCALE GENOMIC DNA]</scope>
    <source>
        <strain evidence="4 5">JCM31066</strain>
    </source>
</reference>
<dbReference type="GO" id="GO:0045892">
    <property type="term" value="P:negative regulation of DNA-templated transcription"/>
    <property type="evidence" value="ECO:0007669"/>
    <property type="project" value="TreeGrafter"/>
</dbReference>
<proteinExistence type="predicted"/>
<dbReference type="InterPro" id="IPR036388">
    <property type="entry name" value="WH-like_DNA-bd_sf"/>
</dbReference>
<dbReference type="Proteomes" id="UP000546464">
    <property type="component" value="Unassembled WGS sequence"/>
</dbReference>
<dbReference type="Gene3D" id="3.30.450.40">
    <property type="match status" value="1"/>
</dbReference>
<dbReference type="SUPFAM" id="SSF46785">
    <property type="entry name" value="Winged helix' DNA-binding domain"/>
    <property type="match status" value="1"/>
</dbReference>
<evidence type="ECO:0000313" key="4">
    <source>
        <dbReference type="EMBL" id="MBC2596150.1"/>
    </source>
</evidence>
<dbReference type="PANTHER" id="PTHR30136">
    <property type="entry name" value="HELIX-TURN-HELIX TRANSCRIPTIONAL REGULATOR, ICLR FAMILY"/>
    <property type="match status" value="1"/>
</dbReference>
<organism evidence="4 5">
    <name type="scientific">Ruficoccus amylovorans</name>
    <dbReference type="NCBI Taxonomy" id="1804625"/>
    <lineage>
        <taxon>Bacteria</taxon>
        <taxon>Pseudomonadati</taxon>
        <taxon>Verrucomicrobiota</taxon>
        <taxon>Opitutia</taxon>
        <taxon>Puniceicoccales</taxon>
        <taxon>Cerasicoccaceae</taxon>
        <taxon>Ruficoccus</taxon>
    </lineage>
</organism>
<dbReference type="InterPro" id="IPR029016">
    <property type="entry name" value="GAF-like_dom_sf"/>
</dbReference>
<evidence type="ECO:0000313" key="5">
    <source>
        <dbReference type="Proteomes" id="UP000546464"/>
    </source>
</evidence>
<dbReference type="PROSITE" id="PS51077">
    <property type="entry name" value="HTH_ICLR"/>
    <property type="match status" value="1"/>
</dbReference>
<dbReference type="InterPro" id="IPR005471">
    <property type="entry name" value="Tscrpt_reg_IclR_N"/>
</dbReference>
<dbReference type="AlphaFoldDB" id="A0A842HJ37"/>
<comment type="caution">
    <text evidence="4">The sequence shown here is derived from an EMBL/GenBank/DDBJ whole genome shotgun (WGS) entry which is preliminary data.</text>
</comment>
<evidence type="ECO:0000256" key="1">
    <source>
        <dbReference type="ARBA" id="ARBA00023015"/>
    </source>
</evidence>
<feature type="domain" description="HTH iclR-type" evidence="3">
    <location>
        <begin position="12"/>
        <end position="75"/>
    </location>
</feature>
<dbReference type="InterPro" id="IPR050707">
    <property type="entry name" value="HTH_MetabolicPath_Reg"/>
</dbReference>
<dbReference type="EMBL" id="JACHVB010000063">
    <property type="protein sequence ID" value="MBC2596150.1"/>
    <property type="molecule type" value="Genomic_DNA"/>
</dbReference>
<evidence type="ECO:0000259" key="3">
    <source>
        <dbReference type="PROSITE" id="PS51077"/>
    </source>
</evidence>
<dbReference type="GO" id="GO:0003700">
    <property type="term" value="F:DNA-binding transcription factor activity"/>
    <property type="evidence" value="ECO:0007669"/>
    <property type="project" value="TreeGrafter"/>
</dbReference>
<dbReference type="Pfam" id="PF09339">
    <property type="entry name" value="HTH_IclR"/>
    <property type="match status" value="1"/>
</dbReference>
<evidence type="ECO:0000256" key="2">
    <source>
        <dbReference type="ARBA" id="ARBA00023163"/>
    </source>
</evidence>
<protein>
    <submittedName>
        <fullName evidence="4">Helix-turn-helix domain-containing protein</fullName>
    </submittedName>
</protein>
<keyword evidence="2" id="KW-0804">Transcription</keyword>
<sequence length="262" mass="27974">MPSSDSSSKPSLLSLQRGLAVLDLLIRSGAGRMRYSEMKTALPGVQDSTLARLLKSLEALGYVERLADAGYRLSSRVFGWGPYLNRARPAFADLARIEVERLAAEGGESACLIVLEEDRLAVRESLSVEGGISVIRAGDTLYFEPDHAGAVAVLSLLSAGEQKRLLAGPFSRFSDGESLADSLRTMSADGDISAPGGMLLDESSVRPGVCRLAKPFHCGETLGCVFYCLTLDAARTRRPLLSILLEGACRRLEEGVSPLAGQ</sequence>
<accession>A0A842HJ37</accession>
<dbReference type="PANTHER" id="PTHR30136:SF35">
    <property type="entry name" value="HTH-TYPE TRANSCRIPTIONAL REGULATOR RV1719"/>
    <property type="match status" value="1"/>
</dbReference>
<gene>
    <name evidence="4" type="ORF">H5P28_17925</name>
</gene>
<dbReference type="SUPFAM" id="SSF55781">
    <property type="entry name" value="GAF domain-like"/>
    <property type="match status" value="1"/>
</dbReference>
<keyword evidence="1" id="KW-0805">Transcription regulation</keyword>